<dbReference type="InterPro" id="IPR004408">
    <property type="entry name" value="Biotin_CoA_COase_ligase"/>
</dbReference>
<evidence type="ECO:0000256" key="4">
    <source>
        <dbReference type="ARBA" id="ARBA00023267"/>
    </source>
</evidence>
<evidence type="ECO:0000313" key="8">
    <source>
        <dbReference type="Proteomes" id="UP001560267"/>
    </source>
</evidence>
<dbReference type="PANTHER" id="PTHR12835:SF5">
    <property type="entry name" value="BIOTIN--PROTEIN LIGASE"/>
    <property type="match status" value="1"/>
</dbReference>
<accession>A0ABV3Y127</accession>
<evidence type="ECO:0000256" key="2">
    <source>
        <dbReference type="ARBA" id="ARBA00022741"/>
    </source>
</evidence>
<dbReference type="InterPro" id="IPR004143">
    <property type="entry name" value="BPL_LPL_catalytic"/>
</dbReference>
<gene>
    <name evidence="7" type="ORF">AB6A68_04525</name>
</gene>
<reference evidence="7 8" key="1">
    <citation type="submission" date="2024-07" db="EMBL/GenBank/DDBJ databases">
        <title>Draft Genome Sequence of Ferrimicrobium acidiphilum Strain YE2023, Isolated from a Pulp of Bioleach Reactor.</title>
        <authorList>
            <person name="Elkina Y.A."/>
            <person name="Bulaeva A.G."/>
            <person name="Beletsky A.V."/>
            <person name="Mardanov A.V."/>
        </authorList>
    </citation>
    <scope>NUCLEOTIDE SEQUENCE [LARGE SCALE GENOMIC DNA]</scope>
    <source>
        <strain evidence="7 8">YE2023</strain>
    </source>
</reference>
<dbReference type="Pfam" id="PF02237">
    <property type="entry name" value="BPL_C"/>
    <property type="match status" value="1"/>
</dbReference>
<dbReference type="Proteomes" id="UP001560267">
    <property type="component" value="Unassembled WGS sequence"/>
</dbReference>
<keyword evidence="3" id="KW-0067">ATP-binding</keyword>
<dbReference type="InterPro" id="IPR045864">
    <property type="entry name" value="aa-tRNA-synth_II/BPL/LPL"/>
</dbReference>
<dbReference type="SUPFAM" id="SSF55681">
    <property type="entry name" value="Class II aaRS and biotin synthetases"/>
    <property type="match status" value="1"/>
</dbReference>
<evidence type="ECO:0000256" key="1">
    <source>
        <dbReference type="ARBA" id="ARBA00022598"/>
    </source>
</evidence>
<dbReference type="RefSeq" id="WP_298383167.1">
    <property type="nucleotide sequence ID" value="NZ_JBFSHR010000010.1"/>
</dbReference>
<dbReference type="InterPro" id="IPR003142">
    <property type="entry name" value="BPL_C"/>
</dbReference>
<keyword evidence="4" id="KW-0092">Biotin</keyword>
<evidence type="ECO:0000256" key="5">
    <source>
        <dbReference type="ARBA" id="ARBA00024227"/>
    </source>
</evidence>
<dbReference type="EC" id="6.3.4.15" evidence="5"/>
<evidence type="ECO:0000313" key="7">
    <source>
        <dbReference type="EMBL" id="MEX6429100.1"/>
    </source>
</evidence>
<evidence type="ECO:0000259" key="6">
    <source>
        <dbReference type="PROSITE" id="PS51733"/>
    </source>
</evidence>
<dbReference type="PROSITE" id="PS51733">
    <property type="entry name" value="BPL_LPL_CATALYTIC"/>
    <property type="match status" value="1"/>
</dbReference>
<keyword evidence="1 7" id="KW-0436">Ligase</keyword>
<dbReference type="SUPFAM" id="SSF50037">
    <property type="entry name" value="C-terminal domain of transcriptional repressors"/>
    <property type="match status" value="1"/>
</dbReference>
<comment type="caution">
    <text evidence="7">The sequence shown here is derived from an EMBL/GenBank/DDBJ whole genome shotgun (WGS) entry which is preliminary data.</text>
</comment>
<keyword evidence="2" id="KW-0547">Nucleotide-binding</keyword>
<dbReference type="GO" id="GO:0004077">
    <property type="term" value="F:biotin--[biotin carboxyl-carrier protein] ligase activity"/>
    <property type="evidence" value="ECO:0007669"/>
    <property type="project" value="UniProtKB-EC"/>
</dbReference>
<name>A0ABV3Y127_9ACTN</name>
<protein>
    <recommendedName>
        <fullName evidence="5">biotin--[biotin carboxyl-carrier protein] ligase</fullName>
        <ecNumber evidence="5">6.3.4.15</ecNumber>
    </recommendedName>
</protein>
<dbReference type="PANTHER" id="PTHR12835">
    <property type="entry name" value="BIOTIN PROTEIN LIGASE"/>
    <property type="match status" value="1"/>
</dbReference>
<feature type="domain" description="BPL/LPL catalytic" evidence="6">
    <location>
        <begin position="4"/>
        <end position="186"/>
    </location>
</feature>
<evidence type="ECO:0000256" key="3">
    <source>
        <dbReference type="ARBA" id="ARBA00022840"/>
    </source>
</evidence>
<keyword evidence="8" id="KW-1185">Reference proteome</keyword>
<organism evidence="7 8">
    <name type="scientific">Ferrimicrobium acidiphilum</name>
    <dbReference type="NCBI Taxonomy" id="121039"/>
    <lineage>
        <taxon>Bacteria</taxon>
        <taxon>Bacillati</taxon>
        <taxon>Actinomycetota</taxon>
        <taxon>Acidimicrobiia</taxon>
        <taxon>Acidimicrobiales</taxon>
        <taxon>Acidimicrobiaceae</taxon>
        <taxon>Ferrimicrobium</taxon>
    </lineage>
</organism>
<dbReference type="Gene3D" id="2.30.30.100">
    <property type="match status" value="1"/>
</dbReference>
<dbReference type="EMBL" id="JBFSHR010000010">
    <property type="protein sequence ID" value="MEX6429100.1"/>
    <property type="molecule type" value="Genomic_DNA"/>
</dbReference>
<dbReference type="InterPro" id="IPR008988">
    <property type="entry name" value="Transcriptional_repressor_C"/>
</dbReference>
<dbReference type="Gene3D" id="3.30.930.10">
    <property type="entry name" value="Bira Bifunctional Protein, Domain 2"/>
    <property type="match status" value="1"/>
</dbReference>
<sequence length="254" mass="27584">MANSTPWRIILLDEIDSTNRVMTELLSSISLERLVLVADHQVDGRGRRDRSFNDIPKTALMCSILVRLSTQDAINLLPLAVGNAAVAAARSLGARDVSLKWPNDIEVHGTKLGGILVDGVFDRRGYLGVVGLGLNLIAAPQLPNSRRVGRLVDFVGPLVDRDFFALRDAYLALYLSELDSQLAFLVGGGGDIVLRSYRQLCSTIHQRVRIQYPGHEMLGFATGVDEDGRLVVSTPAGELALYVGDVEHLGVLGE</sequence>
<dbReference type="Pfam" id="PF03099">
    <property type="entry name" value="BPL_LplA_LipB"/>
    <property type="match status" value="1"/>
</dbReference>
<dbReference type="NCBIfam" id="TIGR00121">
    <property type="entry name" value="birA_ligase"/>
    <property type="match status" value="1"/>
</dbReference>
<proteinExistence type="predicted"/>